<protein>
    <submittedName>
        <fullName evidence="3">Uncharacterized protein</fullName>
    </submittedName>
</protein>
<feature type="region of interest" description="Disordered" evidence="1">
    <location>
        <begin position="492"/>
        <end position="565"/>
    </location>
</feature>
<keyword evidence="2" id="KW-0472">Membrane</keyword>
<feature type="compositionally biased region" description="Basic and acidic residues" evidence="1">
    <location>
        <begin position="219"/>
        <end position="239"/>
    </location>
</feature>
<reference evidence="3 4" key="1">
    <citation type="submission" date="2015-12" db="EMBL/GenBank/DDBJ databases">
        <title>The genome of Folsomia candida.</title>
        <authorList>
            <person name="Faddeeva A."/>
            <person name="Derks M.F."/>
            <person name="Anvar Y."/>
            <person name="Smit S."/>
            <person name="Van Straalen N."/>
            <person name="Roelofs D."/>
        </authorList>
    </citation>
    <scope>NUCLEOTIDE SEQUENCE [LARGE SCALE GENOMIC DNA]</scope>
    <source>
        <strain evidence="3 4">VU population</strain>
        <tissue evidence="3">Whole body</tissue>
    </source>
</reference>
<comment type="caution">
    <text evidence="3">The sequence shown here is derived from an EMBL/GenBank/DDBJ whole genome shotgun (WGS) entry which is preliminary data.</text>
</comment>
<feature type="transmembrane region" description="Helical" evidence="2">
    <location>
        <begin position="12"/>
        <end position="30"/>
    </location>
</feature>
<organism evidence="3 4">
    <name type="scientific">Folsomia candida</name>
    <name type="common">Springtail</name>
    <dbReference type="NCBI Taxonomy" id="158441"/>
    <lineage>
        <taxon>Eukaryota</taxon>
        <taxon>Metazoa</taxon>
        <taxon>Ecdysozoa</taxon>
        <taxon>Arthropoda</taxon>
        <taxon>Hexapoda</taxon>
        <taxon>Collembola</taxon>
        <taxon>Entomobryomorpha</taxon>
        <taxon>Isotomoidea</taxon>
        <taxon>Isotomidae</taxon>
        <taxon>Proisotominae</taxon>
        <taxon>Folsomia</taxon>
    </lineage>
</organism>
<dbReference type="AlphaFoldDB" id="A0A226EHC5"/>
<keyword evidence="2" id="KW-1133">Transmembrane helix</keyword>
<dbReference type="Proteomes" id="UP000198287">
    <property type="component" value="Unassembled WGS sequence"/>
</dbReference>
<gene>
    <name evidence="3" type="ORF">Fcan01_09112</name>
</gene>
<evidence type="ECO:0000313" key="3">
    <source>
        <dbReference type="EMBL" id="OXA56056.1"/>
    </source>
</evidence>
<proteinExistence type="predicted"/>
<feature type="compositionally biased region" description="Low complexity" evidence="1">
    <location>
        <begin position="527"/>
        <end position="538"/>
    </location>
</feature>
<feature type="transmembrane region" description="Helical" evidence="2">
    <location>
        <begin position="91"/>
        <end position="109"/>
    </location>
</feature>
<dbReference type="EMBL" id="LNIX01000004">
    <property type="protein sequence ID" value="OXA56056.1"/>
    <property type="molecule type" value="Genomic_DNA"/>
</dbReference>
<feature type="transmembrane region" description="Helical" evidence="2">
    <location>
        <begin position="376"/>
        <end position="395"/>
    </location>
</feature>
<feature type="transmembrane region" description="Helical" evidence="2">
    <location>
        <begin position="437"/>
        <end position="461"/>
    </location>
</feature>
<evidence type="ECO:0000256" key="2">
    <source>
        <dbReference type="SAM" id="Phobius"/>
    </source>
</evidence>
<feature type="compositionally biased region" description="Acidic residues" evidence="1">
    <location>
        <begin position="508"/>
        <end position="523"/>
    </location>
</feature>
<feature type="region of interest" description="Disordered" evidence="1">
    <location>
        <begin position="189"/>
        <end position="251"/>
    </location>
</feature>
<keyword evidence="4" id="KW-1185">Reference proteome</keyword>
<feature type="transmembrane region" description="Helical" evidence="2">
    <location>
        <begin position="42"/>
        <end position="71"/>
    </location>
</feature>
<feature type="transmembrane region" description="Helical" evidence="2">
    <location>
        <begin position="276"/>
        <end position="295"/>
    </location>
</feature>
<accession>A0A226EHC5</accession>
<evidence type="ECO:0000256" key="1">
    <source>
        <dbReference type="SAM" id="MobiDB-lite"/>
    </source>
</evidence>
<name>A0A226EHC5_FOLCA</name>
<sequence length="565" mass="63716">MSIRITFRVAGAENVVGIGVIFGSIFHSFQNRDAIFSPQFDVIFFALLIIHMSGYVSTLGTFLYQLGFFSFRYFNEKLMQEVRYRIRLEKLIQFMFGLCLGACLIHSWAQTVSNSDCILNGYCPPQSTPTLLRRIARLRVKVCQDDDNTICSNIFYKFPALVQTIKSIVASQFVSRLWERVTTLEQQKKAKKMESASQTSGGRSRSKTNKAGTPAVELGDDRGARGDEYSQEEEEKRAGCDSSTGPQEKNCGDVAGGKSKIDQCGCPFKNDQIYNVAGWVVQLVVFGMAVATLLYRKSVWIGRQWAMKGEGHIVSKFVVILLFLHANNCLRWAGEVAKTVDLLLDAFSMRGRNRAGENPGWLKFWHAMRKRTYPKIVTNPIVIYGAVTLWNWVWINYVCKTLHDRSCTKTDFGKMLFDYRQEFCYYENTPDVMCDKLMASIPAILLTVGTSIMAYVIQYYFNRRLSNFFSARFSTAPIETITISDDEDQELVDGNVRTATTPAREVPMDEDLDETLDMDEGVEIEPKPAGKASSPSPAKSRDSSKGASRATQATLGNKKQKKRSK</sequence>
<keyword evidence="2" id="KW-0812">Transmembrane</keyword>
<evidence type="ECO:0000313" key="4">
    <source>
        <dbReference type="Proteomes" id="UP000198287"/>
    </source>
</evidence>